<feature type="chain" id="PRO_5039658056" description="Secreted protein" evidence="1">
    <location>
        <begin position="27"/>
        <end position="95"/>
    </location>
</feature>
<evidence type="ECO:0000256" key="1">
    <source>
        <dbReference type="SAM" id="SignalP"/>
    </source>
</evidence>
<reference evidence="2 3" key="1">
    <citation type="submission" date="2021-06" db="EMBL/GenBank/DDBJ databases">
        <title>Chromosome-level genome assembly of the red-tail catfish (Hemibagrus wyckioides).</title>
        <authorList>
            <person name="Shao F."/>
        </authorList>
    </citation>
    <scope>NUCLEOTIDE SEQUENCE [LARGE SCALE GENOMIC DNA]</scope>
    <source>
        <strain evidence="2">EC202008001</strain>
        <tissue evidence="2">Blood</tissue>
    </source>
</reference>
<comment type="caution">
    <text evidence="2">The sequence shown here is derived from an EMBL/GenBank/DDBJ whole genome shotgun (WGS) entry which is preliminary data.</text>
</comment>
<name>A0A9D3N3R8_9TELE</name>
<sequence length="95" mass="10942">MDTFWGTFGLLHLAVLLDSFLRDALQRYQTHLPQLPQCHLRLQTDVRPFTNKNLEILDILENLENLIIPNEGCKTHGIMSSDTPHRHGKSTQSHI</sequence>
<gene>
    <name evidence="2" type="ORF">KOW79_020927</name>
</gene>
<evidence type="ECO:0008006" key="4">
    <source>
        <dbReference type="Google" id="ProtNLM"/>
    </source>
</evidence>
<dbReference type="EMBL" id="JAHKSW010000026">
    <property type="protein sequence ID" value="KAG7316061.1"/>
    <property type="molecule type" value="Genomic_DNA"/>
</dbReference>
<feature type="signal peptide" evidence="1">
    <location>
        <begin position="1"/>
        <end position="26"/>
    </location>
</feature>
<keyword evidence="3" id="KW-1185">Reference proteome</keyword>
<evidence type="ECO:0000313" key="2">
    <source>
        <dbReference type="EMBL" id="KAG7316061.1"/>
    </source>
</evidence>
<proteinExistence type="predicted"/>
<evidence type="ECO:0000313" key="3">
    <source>
        <dbReference type="Proteomes" id="UP000824219"/>
    </source>
</evidence>
<keyword evidence="1" id="KW-0732">Signal</keyword>
<dbReference type="Proteomes" id="UP000824219">
    <property type="component" value="Linkage Group LG26"/>
</dbReference>
<dbReference type="AlphaFoldDB" id="A0A9D3N3R8"/>
<protein>
    <recommendedName>
        <fullName evidence="4">Secreted protein</fullName>
    </recommendedName>
</protein>
<accession>A0A9D3N3R8</accession>
<organism evidence="2 3">
    <name type="scientific">Hemibagrus wyckioides</name>
    <dbReference type="NCBI Taxonomy" id="337641"/>
    <lineage>
        <taxon>Eukaryota</taxon>
        <taxon>Metazoa</taxon>
        <taxon>Chordata</taxon>
        <taxon>Craniata</taxon>
        <taxon>Vertebrata</taxon>
        <taxon>Euteleostomi</taxon>
        <taxon>Actinopterygii</taxon>
        <taxon>Neopterygii</taxon>
        <taxon>Teleostei</taxon>
        <taxon>Ostariophysi</taxon>
        <taxon>Siluriformes</taxon>
        <taxon>Bagridae</taxon>
        <taxon>Hemibagrus</taxon>
    </lineage>
</organism>